<evidence type="ECO:0000313" key="2">
    <source>
        <dbReference type="Proteomes" id="UP000297861"/>
    </source>
</evidence>
<dbReference type="Proteomes" id="UP000297861">
    <property type="component" value="Unassembled WGS sequence"/>
</dbReference>
<name>A0A4Y8KYG2_9BACT</name>
<dbReference type="RefSeq" id="WP_134436554.1">
    <property type="nucleotide sequence ID" value="NZ_SOML01000007.1"/>
</dbReference>
<evidence type="ECO:0000313" key="1">
    <source>
        <dbReference type="EMBL" id="TFD95503.1"/>
    </source>
</evidence>
<keyword evidence="2" id="KW-1185">Reference proteome</keyword>
<comment type="caution">
    <text evidence="1">The sequence shown here is derived from an EMBL/GenBank/DDBJ whole genome shotgun (WGS) entry which is preliminary data.</text>
</comment>
<sequence length="62" mass="6959">MSDQIGRGYVKAACEAVGVSKNVYYKALKNKAKKKPLSKNQVDVLSEYKSLLEEGQRKLQNL</sequence>
<gene>
    <name evidence="1" type="ORF">E2605_11695</name>
</gene>
<proteinExistence type="predicted"/>
<reference evidence="1 2" key="1">
    <citation type="submission" date="2019-03" db="EMBL/GenBank/DDBJ databases">
        <title>San Antonio Military Medical Center submission to MRSN (WRAIR), pending publication.</title>
        <authorList>
            <person name="Blyth D.M."/>
            <person name="Mccarthy S.L."/>
            <person name="Schall S.E."/>
            <person name="Stam J.A."/>
            <person name="Ong A.C."/>
            <person name="Mcgann P.T."/>
        </authorList>
    </citation>
    <scope>NUCLEOTIDE SEQUENCE [LARGE SCALE GENOMIC DNA]</scope>
    <source>
        <strain evidence="1 2">MRSN571793</strain>
    </source>
</reference>
<protein>
    <submittedName>
        <fullName evidence="1">Uncharacterized protein</fullName>
    </submittedName>
</protein>
<accession>A0A4Y8KYG2</accession>
<organism evidence="1 2">
    <name type="scientific">Dysgonomonas capnocytophagoides</name>
    <dbReference type="NCBI Taxonomy" id="45254"/>
    <lineage>
        <taxon>Bacteria</taxon>
        <taxon>Pseudomonadati</taxon>
        <taxon>Bacteroidota</taxon>
        <taxon>Bacteroidia</taxon>
        <taxon>Bacteroidales</taxon>
        <taxon>Dysgonomonadaceae</taxon>
        <taxon>Dysgonomonas</taxon>
    </lineage>
</organism>
<dbReference type="AlphaFoldDB" id="A0A4Y8KYG2"/>
<dbReference type="EMBL" id="SOML01000007">
    <property type="protein sequence ID" value="TFD95503.1"/>
    <property type="molecule type" value="Genomic_DNA"/>
</dbReference>